<sequence>MSSSKKRNNQTTLSQSNKKNHNDDSNLHFEEPQWIDLGYNKTSWVWKYFG</sequence>
<reference evidence="1" key="1">
    <citation type="submission" date="2021-06" db="EMBL/GenBank/DDBJ databases">
        <authorList>
            <person name="Kallberg Y."/>
            <person name="Tangrot J."/>
            <person name="Rosling A."/>
        </authorList>
    </citation>
    <scope>NUCLEOTIDE SEQUENCE</scope>
    <source>
        <strain evidence="1">IL203A</strain>
    </source>
</reference>
<dbReference type="Proteomes" id="UP000789702">
    <property type="component" value="Unassembled WGS sequence"/>
</dbReference>
<comment type="caution">
    <text evidence="1">The sequence shown here is derived from an EMBL/GenBank/DDBJ whole genome shotgun (WGS) entry which is preliminary data.</text>
</comment>
<accession>A0ACA9QEA1</accession>
<name>A0ACA9QEA1_9GLOM</name>
<feature type="non-terminal residue" evidence="1">
    <location>
        <position position="50"/>
    </location>
</feature>
<organism evidence="1 2">
    <name type="scientific">Dentiscutata heterogama</name>
    <dbReference type="NCBI Taxonomy" id="1316150"/>
    <lineage>
        <taxon>Eukaryota</taxon>
        <taxon>Fungi</taxon>
        <taxon>Fungi incertae sedis</taxon>
        <taxon>Mucoromycota</taxon>
        <taxon>Glomeromycotina</taxon>
        <taxon>Glomeromycetes</taxon>
        <taxon>Diversisporales</taxon>
        <taxon>Gigasporaceae</taxon>
        <taxon>Dentiscutata</taxon>
    </lineage>
</organism>
<proteinExistence type="predicted"/>
<gene>
    <name evidence="1" type="ORF">DHETER_LOCUS14286</name>
</gene>
<keyword evidence="2" id="KW-1185">Reference proteome</keyword>
<evidence type="ECO:0000313" key="2">
    <source>
        <dbReference type="Proteomes" id="UP000789702"/>
    </source>
</evidence>
<evidence type="ECO:0000313" key="1">
    <source>
        <dbReference type="EMBL" id="CAG8744985.1"/>
    </source>
</evidence>
<protein>
    <submittedName>
        <fullName evidence="1">2910_t:CDS:1</fullName>
    </submittedName>
</protein>
<dbReference type="EMBL" id="CAJVPU010043078">
    <property type="protein sequence ID" value="CAG8744985.1"/>
    <property type="molecule type" value="Genomic_DNA"/>
</dbReference>